<evidence type="ECO:0000259" key="5">
    <source>
        <dbReference type="PROSITE" id="PS50113"/>
    </source>
</evidence>
<feature type="domain" description="PAS" evidence="4">
    <location>
        <begin position="258"/>
        <end position="324"/>
    </location>
</feature>
<dbReference type="InterPro" id="IPR007891">
    <property type="entry name" value="CHASE3"/>
</dbReference>
<dbReference type="EMBL" id="JBHTCJ010000004">
    <property type="protein sequence ID" value="MFC7341853.1"/>
    <property type="molecule type" value="Genomic_DNA"/>
</dbReference>
<dbReference type="SUPFAM" id="SSF158472">
    <property type="entry name" value="HAMP domain-like"/>
    <property type="match status" value="1"/>
</dbReference>
<dbReference type="PROSITE" id="PS50885">
    <property type="entry name" value="HAMP"/>
    <property type="match status" value="1"/>
</dbReference>
<dbReference type="NCBIfam" id="TIGR00229">
    <property type="entry name" value="sensory_box"/>
    <property type="match status" value="1"/>
</dbReference>
<dbReference type="InterPro" id="IPR013656">
    <property type="entry name" value="PAS_4"/>
</dbReference>
<feature type="transmembrane region" description="Helical" evidence="3">
    <location>
        <begin position="161"/>
        <end position="184"/>
    </location>
</feature>
<dbReference type="PROSITE" id="PS50887">
    <property type="entry name" value="GGDEF"/>
    <property type="match status" value="1"/>
</dbReference>
<proteinExistence type="predicted"/>
<feature type="domain" description="GGDEF" evidence="8">
    <location>
        <begin position="413"/>
        <end position="547"/>
    </location>
</feature>
<dbReference type="RefSeq" id="WP_380667324.1">
    <property type="nucleotide sequence ID" value="NZ_JBHTCJ010000004.1"/>
</dbReference>
<dbReference type="InterPro" id="IPR052155">
    <property type="entry name" value="Biofilm_reg_signaling"/>
</dbReference>
<protein>
    <submittedName>
        <fullName evidence="9">EAL domain-containing protein</fullName>
    </submittedName>
</protein>
<dbReference type="InterPro" id="IPR003660">
    <property type="entry name" value="HAMP_dom"/>
</dbReference>
<dbReference type="InterPro" id="IPR035965">
    <property type="entry name" value="PAS-like_dom_sf"/>
</dbReference>
<dbReference type="CDD" id="cd06225">
    <property type="entry name" value="HAMP"/>
    <property type="match status" value="1"/>
</dbReference>
<dbReference type="Pfam" id="PF05227">
    <property type="entry name" value="CHASE3"/>
    <property type="match status" value="1"/>
</dbReference>
<evidence type="ECO:0000256" key="3">
    <source>
        <dbReference type="SAM" id="Phobius"/>
    </source>
</evidence>
<dbReference type="PROSITE" id="PS50883">
    <property type="entry name" value="EAL"/>
    <property type="match status" value="1"/>
</dbReference>
<dbReference type="NCBIfam" id="TIGR00254">
    <property type="entry name" value="GGDEF"/>
    <property type="match status" value="1"/>
</dbReference>
<dbReference type="InterPro" id="IPR000700">
    <property type="entry name" value="PAS-assoc_C"/>
</dbReference>
<dbReference type="InterPro" id="IPR000014">
    <property type="entry name" value="PAS"/>
</dbReference>
<dbReference type="PANTHER" id="PTHR44757">
    <property type="entry name" value="DIGUANYLATE CYCLASE DGCP"/>
    <property type="match status" value="1"/>
</dbReference>
<dbReference type="Proteomes" id="UP001596504">
    <property type="component" value="Unassembled WGS sequence"/>
</dbReference>
<dbReference type="InterPro" id="IPR001633">
    <property type="entry name" value="EAL_dom"/>
</dbReference>
<evidence type="ECO:0000256" key="1">
    <source>
        <dbReference type="ARBA" id="ARBA00022692"/>
    </source>
</evidence>
<sequence>MIAGAMFALRNRAVDSTTDLVTKVVPAQNAIAHLSTSYSEQENRVRAFLLTDDPFFLEAYEAEQNNAVKLRETIRRHLASDPVVQELEHQVAAIAAAWRRESVEPLIARSGEPGPTTLSAAARQSEEQRANALRSALIELRTRVDGIAAAKTAQADAARNVAIWLNGSLVVVGLLFWAAAILLLRNSLTRPLRTLVFQVNHVSEGDLDRPVQAAGPPELRTVARAVEAMRARILSETRRTAQMQEELARHEKDERHRAEQDFATVVDALGEGVLVLSSSGVIESANPAAHHILGVTESELVGSTPMSWRLFDQEGMALSEETLRPPWPGNLVNAEVVRFEGADGRSVWLAVTTRALHTAAGAPYKVVMSFADITEARTAQNRLEHEATHDPLTGLANRTLVLRHLEHARQGQQSTAVLFLDLDNFKIINDSLGHAVGDEVLRNAGQQLVRATPPDDLVGRLGGDEFVVLAHDDIDDDSLGERSKILLAALAEPIRVDGRQLHVNGSIGMVVSEPGDDRTGQDLLRDADVAMYQAKARGGGCSAYFDVDLRKRVQRHMDLEQDLRRAVHQEQLWVAYQPVVDLGTGSTVAVEGLLRWRHPAHGSIPPGEFIPVAEESDLINSVSAHMLRTATRQVAAERERHQLDLGLNANLSPRQLDDPGLRALVQRALADSGLPGRALCLEITEEAIMQDPTAAARVLHALRELDVSLAIDDFGTGYSSLAQLRRLPLDTLKIDRSFITDLGASDELRIIVTSVVTMAHGIGLEVVAEGVETAQQLDFLGSIGCDRVQGYYLSKPIAIEELMASPPRSWTRGDRLRADDP</sequence>
<evidence type="ECO:0000313" key="9">
    <source>
        <dbReference type="EMBL" id="MFC7341853.1"/>
    </source>
</evidence>
<feature type="domain" description="EAL" evidence="6">
    <location>
        <begin position="556"/>
        <end position="810"/>
    </location>
</feature>
<keyword evidence="1 3" id="KW-0812">Transmembrane</keyword>
<name>A0ABW2LHP0_9PSEU</name>
<dbReference type="InterPro" id="IPR029787">
    <property type="entry name" value="Nucleotide_cyclase"/>
</dbReference>
<evidence type="ECO:0000259" key="4">
    <source>
        <dbReference type="PROSITE" id="PS50112"/>
    </source>
</evidence>
<dbReference type="CDD" id="cd00130">
    <property type="entry name" value="PAS"/>
    <property type="match status" value="1"/>
</dbReference>
<dbReference type="Gene3D" id="3.20.20.450">
    <property type="entry name" value="EAL domain"/>
    <property type="match status" value="1"/>
</dbReference>
<dbReference type="Pfam" id="PF08448">
    <property type="entry name" value="PAS_4"/>
    <property type="match status" value="1"/>
</dbReference>
<evidence type="ECO:0000256" key="2">
    <source>
        <dbReference type="ARBA" id="ARBA00022989"/>
    </source>
</evidence>
<dbReference type="SMART" id="SM00091">
    <property type="entry name" value="PAS"/>
    <property type="match status" value="1"/>
</dbReference>
<dbReference type="PROSITE" id="PS50112">
    <property type="entry name" value="PAS"/>
    <property type="match status" value="1"/>
</dbReference>
<dbReference type="SUPFAM" id="SSF141868">
    <property type="entry name" value="EAL domain-like"/>
    <property type="match status" value="1"/>
</dbReference>
<dbReference type="PROSITE" id="PS50113">
    <property type="entry name" value="PAC"/>
    <property type="match status" value="1"/>
</dbReference>
<dbReference type="SUPFAM" id="SSF55073">
    <property type="entry name" value="Nucleotide cyclase"/>
    <property type="match status" value="1"/>
</dbReference>
<evidence type="ECO:0000259" key="8">
    <source>
        <dbReference type="PROSITE" id="PS50887"/>
    </source>
</evidence>
<dbReference type="SMART" id="SM00267">
    <property type="entry name" value="GGDEF"/>
    <property type="match status" value="1"/>
</dbReference>
<dbReference type="Gene3D" id="3.30.70.270">
    <property type="match status" value="1"/>
</dbReference>
<dbReference type="InterPro" id="IPR043128">
    <property type="entry name" value="Rev_trsase/Diguanyl_cyclase"/>
</dbReference>
<comment type="caution">
    <text evidence="9">The sequence shown here is derived from an EMBL/GenBank/DDBJ whole genome shotgun (WGS) entry which is preliminary data.</text>
</comment>
<dbReference type="CDD" id="cd01949">
    <property type="entry name" value="GGDEF"/>
    <property type="match status" value="1"/>
</dbReference>
<dbReference type="Gene3D" id="3.30.450.20">
    <property type="entry name" value="PAS domain"/>
    <property type="match status" value="1"/>
</dbReference>
<dbReference type="InterPro" id="IPR000160">
    <property type="entry name" value="GGDEF_dom"/>
</dbReference>
<evidence type="ECO:0000259" key="7">
    <source>
        <dbReference type="PROSITE" id="PS50885"/>
    </source>
</evidence>
<accession>A0ABW2LHP0</accession>
<dbReference type="InterPro" id="IPR035919">
    <property type="entry name" value="EAL_sf"/>
</dbReference>
<feature type="domain" description="PAC" evidence="5">
    <location>
        <begin position="330"/>
        <end position="385"/>
    </location>
</feature>
<dbReference type="Pfam" id="PF00990">
    <property type="entry name" value="GGDEF"/>
    <property type="match status" value="1"/>
</dbReference>
<dbReference type="SUPFAM" id="SSF55785">
    <property type="entry name" value="PYP-like sensor domain (PAS domain)"/>
    <property type="match status" value="1"/>
</dbReference>
<feature type="domain" description="HAMP" evidence="7">
    <location>
        <begin position="186"/>
        <end position="238"/>
    </location>
</feature>
<dbReference type="Pfam" id="PF00563">
    <property type="entry name" value="EAL"/>
    <property type="match status" value="1"/>
</dbReference>
<keyword evidence="2 3" id="KW-1133">Transmembrane helix</keyword>
<keyword evidence="10" id="KW-1185">Reference proteome</keyword>
<dbReference type="SMART" id="SM00052">
    <property type="entry name" value="EAL"/>
    <property type="match status" value="1"/>
</dbReference>
<evidence type="ECO:0000313" key="10">
    <source>
        <dbReference type="Proteomes" id="UP001596504"/>
    </source>
</evidence>
<evidence type="ECO:0000259" key="6">
    <source>
        <dbReference type="PROSITE" id="PS50883"/>
    </source>
</evidence>
<dbReference type="SMART" id="SM00304">
    <property type="entry name" value="HAMP"/>
    <property type="match status" value="1"/>
</dbReference>
<dbReference type="Gene3D" id="6.10.340.10">
    <property type="match status" value="1"/>
</dbReference>
<dbReference type="Pfam" id="PF00672">
    <property type="entry name" value="HAMP"/>
    <property type="match status" value="1"/>
</dbReference>
<reference evidence="10" key="1">
    <citation type="journal article" date="2019" name="Int. J. Syst. Evol. Microbiol.">
        <title>The Global Catalogue of Microorganisms (GCM) 10K type strain sequencing project: providing services to taxonomists for standard genome sequencing and annotation.</title>
        <authorList>
            <consortium name="The Broad Institute Genomics Platform"/>
            <consortium name="The Broad Institute Genome Sequencing Center for Infectious Disease"/>
            <person name="Wu L."/>
            <person name="Ma J."/>
        </authorList>
    </citation>
    <scope>NUCLEOTIDE SEQUENCE [LARGE SCALE GENOMIC DNA]</scope>
    <source>
        <strain evidence="10">WLHS5</strain>
    </source>
</reference>
<dbReference type="PANTHER" id="PTHR44757:SF2">
    <property type="entry name" value="BIOFILM ARCHITECTURE MAINTENANCE PROTEIN MBAA"/>
    <property type="match status" value="1"/>
</dbReference>
<gene>
    <name evidence="9" type="ORF">ACFQRI_10550</name>
</gene>
<dbReference type="CDD" id="cd01948">
    <property type="entry name" value="EAL"/>
    <property type="match status" value="1"/>
</dbReference>
<keyword evidence="3" id="KW-0472">Membrane</keyword>
<organism evidence="9 10">
    <name type="scientific">Saccharopolyspora griseoalba</name>
    <dbReference type="NCBI Taxonomy" id="1431848"/>
    <lineage>
        <taxon>Bacteria</taxon>
        <taxon>Bacillati</taxon>
        <taxon>Actinomycetota</taxon>
        <taxon>Actinomycetes</taxon>
        <taxon>Pseudonocardiales</taxon>
        <taxon>Pseudonocardiaceae</taxon>
        <taxon>Saccharopolyspora</taxon>
    </lineage>
</organism>